<evidence type="ECO:0000313" key="2">
    <source>
        <dbReference type="Proteomes" id="UP000202440"/>
    </source>
</evidence>
<sequence>MSSNNILQNIMTKNIDRNKNRETCSINANFMNGIDGSEKSELDSELEEYATEALSWLKPSQTMSIPRAINIIVLGANQKNILPKSVMSQATDYVQNAPFEVKLYNYQDTQGLLLMLCKELAHIAQLLKLSLNLSNAAKPGQWSKDSSFFVDTTTWLSHSPNWSKEAEMIGKALYEHMSIKRPDTATAIELYTALLTGSLGSKSPRSAA</sequence>
<dbReference type="AlphaFoldDB" id="A0A222FLP9"/>
<dbReference type="EMBL" id="CP022530">
    <property type="protein sequence ID" value="ASP39592.1"/>
    <property type="molecule type" value="Genomic_DNA"/>
</dbReference>
<name>A0A222FLP9_9GAMM</name>
<proteinExistence type="predicted"/>
<accession>A0A222FLP9</accession>
<dbReference type="Proteomes" id="UP000202440">
    <property type="component" value="Chromosome"/>
</dbReference>
<dbReference type="RefSeq" id="WP_094060770.1">
    <property type="nucleotide sequence ID" value="NZ_CP022530.1"/>
</dbReference>
<dbReference type="KEGG" id="bsan:CHH28_13330"/>
<gene>
    <name evidence="1" type="ORF">CHH28_13330</name>
</gene>
<organism evidence="1 2">
    <name type="scientific">Bacterioplanes sanyensis</name>
    <dbReference type="NCBI Taxonomy" id="1249553"/>
    <lineage>
        <taxon>Bacteria</taxon>
        <taxon>Pseudomonadati</taxon>
        <taxon>Pseudomonadota</taxon>
        <taxon>Gammaproteobacteria</taxon>
        <taxon>Oceanospirillales</taxon>
        <taxon>Oceanospirillaceae</taxon>
        <taxon>Bacterioplanes</taxon>
    </lineage>
</organism>
<evidence type="ECO:0000313" key="1">
    <source>
        <dbReference type="EMBL" id="ASP39592.1"/>
    </source>
</evidence>
<keyword evidence="2" id="KW-1185">Reference proteome</keyword>
<reference evidence="1 2" key="1">
    <citation type="submission" date="2017-07" db="EMBL/GenBank/DDBJ databases">
        <title>Annotated genome sequence of Bacterioplanes sanyensis isolated from Red Sea.</title>
        <authorList>
            <person name="Rehman Z.U."/>
        </authorList>
    </citation>
    <scope>NUCLEOTIDE SEQUENCE [LARGE SCALE GENOMIC DNA]</scope>
    <source>
        <strain evidence="1 2">NV9</strain>
    </source>
</reference>
<protein>
    <submittedName>
        <fullName evidence="1">Uncharacterized protein</fullName>
    </submittedName>
</protein>